<dbReference type="AlphaFoldDB" id="A0A7D5GEP0"/>
<evidence type="ECO:0000256" key="1">
    <source>
        <dbReference type="SAM" id="Phobius"/>
    </source>
</evidence>
<feature type="transmembrane region" description="Helical" evidence="1">
    <location>
        <begin position="6"/>
        <end position="27"/>
    </location>
</feature>
<geneLocation type="plasmid" evidence="2 3">
    <name>unnamed3</name>
</geneLocation>
<evidence type="ECO:0000313" key="2">
    <source>
        <dbReference type="EMBL" id="QLG29986.1"/>
    </source>
</evidence>
<reference evidence="2 3" key="1">
    <citation type="submission" date="2020-07" db="EMBL/GenBank/DDBJ databases">
        <title>Gai3-2, isolated from salt lake.</title>
        <authorList>
            <person name="Cui H."/>
            <person name="Shi X."/>
        </authorList>
    </citation>
    <scope>NUCLEOTIDE SEQUENCE [LARGE SCALE GENOMIC DNA]</scope>
    <source>
        <strain evidence="2 3">Gai3-2</strain>
        <plasmid evidence="2 3">unnamed3</plasmid>
    </source>
</reference>
<keyword evidence="1" id="KW-0472">Membrane</keyword>
<dbReference type="EMBL" id="CP058532">
    <property type="protein sequence ID" value="QLG29986.1"/>
    <property type="molecule type" value="Genomic_DNA"/>
</dbReference>
<protein>
    <submittedName>
        <fullName evidence="2">Uncharacterized protein</fullName>
    </submittedName>
</protein>
<dbReference type="GeneID" id="56031263"/>
<keyword evidence="2" id="KW-0614">Plasmid</keyword>
<keyword evidence="1" id="KW-1133">Transmembrane helix</keyword>
<gene>
    <name evidence="2" type="ORF">HUG10_20480</name>
</gene>
<sequence length="204" mass="23046">MSTAALLWIAVVLLVVALTSWVIGVVAGRLMYGTSARWWSPLRRTLWPLLHTTLVRFGGFSLSHVGPEQFAGRITVSSRELDQLFTSLGFRRNPWAALKRRFGTMDVSEGSWVWRDSGRWYIPNWLAPMQLHITVFENRDGTFDVYAHWEDNYWVRPRAHLDGTNFDAPTGVRKAQGLLSSAGVIIARVGNPPRRGLDAKNAVK</sequence>
<keyword evidence="3" id="KW-1185">Reference proteome</keyword>
<organism evidence="2 3">
    <name type="scientific">Halorarum halophilum</name>
    <dbReference type="NCBI Taxonomy" id="2743090"/>
    <lineage>
        <taxon>Archaea</taxon>
        <taxon>Methanobacteriati</taxon>
        <taxon>Methanobacteriota</taxon>
        <taxon>Stenosarchaea group</taxon>
        <taxon>Halobacteria</taxon>
        <taxon>Halobacteriales</taxon>
        <taxon>Haloferacaceae</taxon>
        <taxon>Halorarum</taxon>
    </lineage>
</organism>
<dbReference type="KEGG" id="halg:HUG10_20480"/>
<dbReference type="RefSeq" id="WP_179171560.1">
    <property type="nucleotide sequence ID" value="NZ_CP058532.1"/>
</dbReference>
<name>A0A7D5GEP0_9EURY</name>
<dbReference type="Proteomes" id="UP000509750">
    <property type="component" value="Plasmid unnamed3"/>
</dbReference>
<dbReference type="OrthoDB" id="335562at2157"/>
<accession>A0A7D5GEP0</accession>
<keyword evidence="1" id="KW-0812">Transmembrane</keyword>
<evidence type="ECO:0000313" key="3">
    <source>
        <dbReference type="Proteomes" id="UP000509750"/>
    </source>
</evidence>
<proteinExistence type="predicted"/>